<evidence type="ECO:0000256" key="3">
    <source>
        <dbReference type="ARBA" id="ARBA00022833"/>
    </source>
</evidence>
<name>M2U8I9_COCH5</name>
<dbReference type="eggNOG" id="ENOG502SPG4">
    <property type="taxonomic scope" value="Eukaryota"/>
</dbReference>
<organism evidence="5 6">
    <name type="scientific">Cochliobolus heterostrophus (strain C5 / ATCC 48332 / race O)</name>
    <name type="common">Southern corn leaf blight fungus</name>
    <name type="synonym">Bipolaris maydis</name>
    <dbReference type="NCBI Taxonomy" id="701091"/>
    <lineage>
        <taxon>Eukaryota</taxon>
        <taxon>Fungi</taxon>
        <taxon>Dikarya</taxon>
        <taxon>Ascomycota</taxon>
        <taxon>Pezizomycotina</taxon>
        <taxon>Dothideomycetes</taxon>
        <taxon>Pleosporomycetidae</taxon>
        <taxon>Pleosporales</taxon>
        <taxon>Pleosporineae</taxon>
        <taxon>Pleosporaceae</taxon>
        <taxon>Bipolaris</taxon>
    </lineage>
</organism>
<dbReference type="Pfam" id="PF13695">
    <property type="entry name" value="Zn_ribbon_3CxxC"/>
    <property type="match status" value="1"/>
</dbReference>
<dbReference type="AlphaFoldDB" id="M2U8I9"/>
<evidence type="ECO:0000256" key="2">
    <source>
        <dbReference type="ARBA" id="ARBA00022771"/>
    </source>
</evidence>
<dbReference type="OMA" id="KWNGVEM"/>
<evidence type="ECO:0000256" key="1">
    <source>
        <dbReference type="ARBA" id="ARBA00022723"/>
    </source>
</evidence>
<dbReference type="HOGENOM" id="CLU_089692_1_0_1"/>
<dbReference type="OrthoDB" id="8121437at2759"/>
<gene>
    <name evidence="5" type="ORF">COCHEDRAFT_1195366</name>
</gene>
<dbReference type="STRING" id="701091.M2U8I9"/>
<protein>
    <recommendedName>
        <fullName evidence="4">3CxxC-type domain-containing protein</fullName>
    </recommendedName>
</protein>
<keyword evidence="2" id="KW-0863">Zinc-finger</keyword>
<evidence type="ECO:0000259" key="4">
    <source>
        <dbReference type="SMART" id="SM01328"/>
    </source>
</evidence>
<reference evidence="5 6" key="1">
    <citation type="journal article" date="2012" name="PLoS Pathog.">
        <title>Diverse lifestyles and strategies of plant pathogenesis encoded in the genomes of eighteen Dothideomycetes fungi.</title>
        <authorList>
            <person name="Ohm R.A."/>
            <person name="Feau N."/>
            <person name="Henrissat B."/>
            <person name="Schoch C.L."/>
            <person name="Horwitz B.A."/>
            <person name="Barry K.W."/>
            <person name="Condon B.J."/>
            <person name="Copeland A.C."/>
            <person name="Dhillon B."/>
            <person name="Glaser F."/>
            <person name="Hesse C.N."/>
            <person name="Kosti I."/>
            <person name="LaButti K."/>
            <person name="Lindquist E.A."/>
            <person name="Lucas S."/>
            <person name="Salamov A.A."/>
            <person name="Bradshaw R.E."/>
            <person name="Ciuffetti L."/>
            <person name="Hamelin R.C."/>
            <person name="Kema G.H.J."/>
            <person name="Lawrence C."/>
            <person name="Scott J.A."/>
            <person name="Spatafora J.W."/>
            <person name="Turgeon B.G."/>
            <person name="de Wit P.J.G.M."/>
            <person name="Zhong S."/>
            <person name="Goodwin S.B."/>
            <person name="Grigoriev I.V."/>
        </authorList>
    </citation>
    <scope>NUCLEOTIDE SEQUENCE [LARGE SCALE GENOMIC DNA]</scope>
    <source>
        <strain evidence="6">C5 / ATCC 48332 / race O</strain>
    </source>
</reference>
<dbReference type="SMART" id="SM01328">
    <property type="entry name" value="zf-3CxxC"/>
    <property type="match status" value="1"/>
</dbReference>
<evidence type="ECO:0000313" key="5">
    <source>
        <dbReference type="EMBL" id="EMD90091.1"/>
    </source>
</evidence>
<evidence type="ECO:0000313" key="6">
    <source>
        <dbReference type="Proteomes" id="UP000016936"/>
    </source>
</evidence>
<keyword evidence="6" id="KW-1185">Reference proteome</keyword>
<reference evidence="6" key="2">
    <citation type="journal article" date="2013" name="PLoS Genet.">
        <title>Comparative genome structure, secondary metabolite, and effector coding capacity across Cochliobolus pathogens.</title>
        <authorList>
            <person name="Condon B.J."/>
            <person name="Leng Y."/>
            <person name="Wu D."/>
            <person name="Bushley K.E."/>
            <person name="Ohm R.A."/>
            <person name="Otillar R."/>
            <person name="Martin J."/>
            <person name="Schackwitz W."/>
            <person name="Grimwood J."/>
            <person name="MohdZainudin N."/>
            <person name="Xue C."/>
            <person name="Wang R."/>
            <person name="Manning V.A."/>
            <person name="Dhillon B."/>
            <person name="Tu Z.J."/>
            <person name="Steffenson B.J."/>
            <person name="Salamov A."/>
            <person name="Sun H."/>
            <person name="Lowry S."/>
            <person name="LaButti K."/>
            <person name="Han J."/>
            <person name="Copeland A."/>
            <person name="Lindquist E."/>
            <person name="Barry K."/>
            <person name="Schmutz J."/>
            <person name="Baker S.E."/>
            <person name="Ciuffetti L.M."/>
            <person name="Grigoriev I.V."/>
            <person name="Zhong S."/>
            <person name="Turgeon B.G."/>
        </authorList>
    </citation>
    <scope>NUCLEOTIDE SEQUENCE [LARGE SCALE GENOMIC DNA]</scope>
    <source>
        <strain evidence="6">C5 / ATCC 48332 / race O</strain>
    </source>
</reference>
<dbReference type="EMBL" id="KB445578">
    <property type="protein sequence ID" value="EMD90091.1"/>
    <property type="molecule type" value="Genomic_DNA"/>
</dbReference>
<dbReference type="Proteomes" id="UP000016936">
    <property type="component" value="Unassembled WGS sequence"/>
</dbReference>
<sequence length="171" mass="19437">MKPKSTKKPKSAIKPKSNKKWTMYPSLHNEVSDLLYVDNLSFSFYEKDDANSCINEYDTNVMGRFTCSNTACLAVWTSKQIAITIRRYLDGGYNARVYYQSCKRCSTTSEPKLDDSYAERVAYRLKKWSGIQMELPPFSGLSNGPHRSDLCEGCKQGHFAPAHLRGHNCTV</sequence>
<feature type="domain" description="3CxxC-type" evidence="4">
    <location>
        <begin position="60"/>
        <end position="157"/>
    </location>
</feature>
<keyword evidence="1" id="KW-0479">Metal-binding</keyword>
<proteinExistence type="predicted"/>
<keyword evidence="3" id="KW-0862">Zinc</keyword>
<accession>M2U8I9</accession>
<dbReference type="GO" id="GO:0008270">
    <property type="term" value="F:zinc ion binding"/>
    <property type="evidence" value="ECO:0007669"/>
    <property type="project" value="UniProtKB-KW"/>
</dbReference>
<dbReference type="InterPro" id="IPR027377">
    <property type="entry name" value="ZAR1/RTP1-5-like_Znf-3CxxC"/>
</dbReference>